<feature type="non-terminal residue" evidence="2">
    <location>
        <position position="243"/>
    </location>
</feature>
<protein>
    <recommendedName>
        <fullName evidence="1">HTH crp-type domain-containing protein</fullName>
    </recommendedName>
</protein>
<accession>X1PEC3</accession>
<dbReference type="InterPro" id="IPR012318">
    <property type="entry name" value="HTH_CRP"/>
</dbReference>
<dbReference type="AlphaFoldDB" id="X1PEC3"/>
<dbReference type="GO" id="GO:0006355">
    <property type="term" value="P:regulation of DNA-templated transcription"/>
    <property type="evidence" value="ECO:0007669"/>
    <property type="project" value="InterPro"/>
</dbReference>
<dbReference type="CDD" id="cd00092">
    <property type="entry name" value="HTH_CRP"/>
    <property type="match status" value="1"/>
</dbReference>
<reference evidence="2" key="1">
    <citation type="journal article" date="2014" name="Front. Microbiol.">
        <title>High frequency of phylogenetically diverse reductive dehalogenase-homologous genes in deep subseafloor sedimentary metagenomes.</title>
        <authorList>
            <person name="Kawai M."/>
            <person name="Futagami T."/>
            <person name="Toyoda A."/>
            <person name="Takaki Y."/>
            <person name="Nishi S."/>
            <person name="Hori S."/>
            <person name="Arai W."/>
            <person name="Tsubouchi T."/>
            <person name="Morono Y."/>
            <person name="Uchiyama I."/>
            <person name="Ito T."/>
            <person name="Fujiyama A."/>
            <person name="Inagaki F."/>
            <person name="Takami H."/>
        </authorList>
    </citation>
    <scope>NUCLEOTIDE SEQUENCE</scope>
    <source>
        <strain evidence="2">Expedition CK06-06</strain>
    </source>
</reference>
<proteinExistence type="predicted"/>
<dbReference type="PANTHER" id="PTHR43704">
    <property type="entry name" value="BSR5907 PROTEIN"/>
    <property type="match status" value="1"/>
</dbReference>
<feature type="domain" description="HTH crp-type" evidence="1">
    <location>
        <begin position="29"/>
        <end position="78"/>
    </location>
</feature>
<evidence type="ECO:0000313" key="2">
    <source>
        <dbReference type="EMBL" id="GAI29264.1"/>
    </source>
</evidence>
<dbReference type="InterPro" id="IPR036390">
    <property type="entry name" value="WH_DNA-bd_sf"/>
</dbReference>
<dbReference type="InterPro" id="IPR036388">
    <property type="entry name" value="WH-like_DNA-bd_sf"/>
</dbReference>
<dbReference type="PANTHER" id="PTHR43704:SF2">
    <property type="entry name" value="HTH CRP-TYPE DOMAIN-CONTAINING PROTEIN"/>
    <property type="match status" value="1"/>
</dbReference>
<sequence length="243" mass="26346">MAGKWYNVFDMAEILRSKNLATKFQILLEIAANQPNIQQKDIAKKLNITSQAVSEYVKELIKDGWLSSQGRSRYKVTREGVDWILRMARQLQSYSSFVSRVVSDISTSTAIADGDLSGGQAVSLYMKDGLLFASDIVSDEGARGVTVSEAKKGEDVGVSRVEGVIKLKTGKVTIAEVPNVQAGGSRNTDLIRLKGELDKAKLVGAIGVEALVALKQVSLKPDYIYGVREAAIEAAYCGLPFLV</sequence>
<gene>
    <name evidence="2" type="ORF">S06H3_28496</name>
</gene>
<dbReference type="PIRSF" id="PIRSF004955">
    <property type="entry name" value="HTH_arch"/>
    <property type="match status" value="1"/>
</dbReference>
<dbReference type="InterPro" id="IPR057161">
    <property type="entry name" value="DUF7839"/>
</dbReference>
<name>X1PEC3_9ZZZZ</name>
<dbReference type="Gene3D" id="1.10.10.10">
    <property type="entry name" value="Winged helix-like DNA-binding domain superfamily/Winged helix DNA-binding domain"/>
    <property type="match status" value="1"/>
</dbReference>
<dbReference type="Pfam" id="PF13412">
    <property type="entry name" value="HTH_24"/>
    <property type="match status" value="1"/>
</dbReference>
<dbReference type="SMART" id="SM00419">
    <property type="entry name" value="HTH_CRP"/>
    <property type="match status" value="1"/>
</dbReference>
<organism evidence="2">
    <name type="scientific">marine sediment metagenome</name>
    <dbReference type="NCBI Taxonomy" id="412755"/>
    <lineage>
        <taxon>unclassified sequences</taxon>
        <taxon>metagenomes</taxon>
        <taxon>ecological metagenomes</taxon>
    </lineage>
</organism>
<dbReference type="EMBL" id="BARV01016633">
    <property type="protein sequence ID" value="GAI29264.1"/>
    <property type="molecule type" value="Genomic_DNA"/>
</dbReference>
<evidence type="ECO:0000259" key="1">
    <source>
        <dbReference type="SMART" id="SM00419"/>
    </source>
</evidence>
<dbReference type="Pfam" id="PF25211">
    <property type="entry name" value="DUF7839"/>
    <property type="match status" value="1"/>
</dbReference>
<dbReference type="SUPFAM" id="SSF46785">
    <property type="entry name" value="Winged helix' DNA-binding domain"/>
    <property type="match status" value="1"/>
</dbReference>
<dbReference type="GO" id="GO:0003677">
    <property type="term" value="F:DNA binding"/>
    <property type="evidence" value="ECO:0007669"/>
    <property type="project" value="InterPro"/>
</dbReference>
<comment type="caution">
    <text evidence="2">The sequence shown here is derived from an EMBL/GenBank/DDBJ whole genome shotgun (WGS) entry which is preliminary data.</text>
</comment>
<dbReference type="InterPro" id="IPR012015">
    <property type="entry name" value="UCP_HTH_arc"/>
</dbReference>